<dbReference type="Pfam" id="PF13332">
    <property type="entry name" value="Fil_haemagg_2"/>
    <property type="match status" value="2"/>
</dbReference>
<reference evidence="3 4" key="1">
    <citation type="submission" date="2018-06" db="EMBL/GenBank/DDBJ databases">
        <authorList>
            <consortium name="Pathogen Informatics"/>
            <person name="Doyle S."/>
        </authorList>
    </citation>
    <scope>NUCLEOTIDE SEQUENCE [LARGE SCALE GENOMIC DNA]</scope>
    <source>
        <strain evidence="3 4">NCTC10801</strain>
    </source>
</reference>
<dbReference type="Proteomes" id="UP000254649">
    <property type="component" value="Unassembled WGS sequence"/>
</dbReference>
<dbReference type="InterPro" id="IPR008638">
    <property type="entry name" value="FhaB/CdiA-like_TPS"/>
</dbReference>
<dbReference type="GO" id="GO:0003824">
    <property type="term" value="F:catalytic activity"/>
    <property type="evidence" value="ECO:0007669"/>
    <property type="project" value="UniProtKB-ARBA"/>
</dbReference>
<name>A0A380U6X6_9PAST</name>
<dbReference type="NCBIfam" id="TIGR01731">
    <property type="entry name" value="fil_hemag_20aa"/>
    <property type="match status" value="10"/>
</dbReference>
<dbReference type="InterPro" id="IPR025157">
    <property type="entry name" value="Hemagglutinin_rpt"/>
</dbReference>
<feature type="compositionally biased region" description="Basic and acidic residues" evidence="1">
    <location>
        <begin position="2067"/>
        <end position="2078"/>
    </location>
</feature>
<keyword evidence="4" id="KW-1185">Reference proteome</keyword>
<gene>
    <name evidence="3" type="primary">fhaB_4</name>
    <name evidence="3" type="ORF">NCTC10801_02682</name>
</gene>
<dbReference type="InterPro" id="IPR012334">
    <property type="entry name" value="Pectin_lyas_fold"/>
</dbReference>
<dbReference type="NCBIfam" id="TIGR01901">
    <property type="entry name" value="adhes_NPXG"/>
    <property type="match status" value="1"/>
</dbReference>
<dbReference type="EMBL" id="UFRQ01000003">
    <property type="protein sequence ID" value="SUT96295.1"/>
    <property type="molecule type" value="Genomic_DNA"/>
</dbReference>
<evidence type="ECO:0000259" key="2">
    <source>
        <dbReference type="SMART" id="SM00912"/>
    </source>
</evidence>
<feature type="region of interest" description="Disordered" evidence="1">
    <location>
        <begin position="2067"/>
        <end position="2087"/>
    </location>
</feature>
<dbReference type="OrthoDB" id="2664633at2"/>
<sequence>MNKNKFRVIFNHTLSRFVVTSELAKTADKSSQAGEIDDKSVESAVRFCSVLSLSSLNFSLLCALGFVSLMAPQTVFANLEIHADKSAPVNQQPIVLSTANGIPQVNIQTPNDKGLSHNKYAQFDVDTKGAILNNSRTTTQTQQGGLVAGNPYLARGEAKVILNEVNSSNPSQLKGYVEVAGKKADVIIANPSGLHCEGCGVINSARVTLTTGKPYIKDGQVDSFTVENGKVKVSGKGLDNSRVDYTEVLARETEINAGIWSNKKVTVLTGKNTIKRTETAAAQNDNDHLTITHIKPVDNPEQQTEKYAVDVSELGGMYAGKIHLVGTEQGLGVRNGGHIGASAENLKIDNLGRIVNTGTMNANADVQLASKQGITNRGKIENRRGNIHLSTQTDMQQDGSIVARAGNITQQANHQITQQGETVAKGNIIYNTPTIIASTSSLIAAGVDIKDTSSGETRTLEQASSQGKTFSATTSGKTTLQGKNLASGKIQINAQEVNFDNSQTSAHSIETKALQGDIQANNASIIANHDLTLSTPKKLQTQNSYIKAEKITTKQTALNTKNAVWEQTGTGELKLDALATLQNQGGTFKTQGDLSVNVNGINNQQGRFIANGKLTVNANKGKVDSTQGTLVSKQDLRITSGELVNDAGLIQSYRNININTQNQILSNKQTLTDAQDKGIVALGNLTIQSQDLLNQQGRMLSGDNAHVTAVLLNNDKGKIQANSHLQINAKNLSQHAGLVTAERIDLLATHISSNKQSEISSGQMNLVAQTLDNQDGRITAQHNANIQAEQLKNEAGEILVGQQGKIYATHLDNQAGTIASVSGDLMLTTPTMLNNQQGYISAKNTLSLQTLDIENQQGNITSLNNLVIDTSKHALNNQKGTIFATNLAEINAGNIDNQHGLILANNTLVLNTNQHTLDNRYTQAKQQGIVGLSKVILKGVTTLLNQQGNLYGENEVDISVQVDANNQQGNIQSNGHLSLSTHKLDNQAGYITAHLGKITTQQINNRAVSNVGSLIYGDNLSILTQQLDNQDTKATGEIPTQGIQGEKLAIQTATLNNQHGGVYSTNTTSITASQRINNQQGELLSANAISIKNNGNLMLNNQNGLIQGQNAIDLTAKGLEREGTIKTVGNLSIDLKDSFTLNQAFEVGNNLTFSTQGNFTNNVKQVVGNQATFTANHLINPTNAEISSNRTLINVAALTNYGLLDGKENIIKTRILDNLGTGRIYGDHLAIQADHLNNLNQGEKSATIAARHRLDLGVGTLVNRDHSLIFSLGDMAIGGQLDENNQARGYAKFVDNGSATLEALGNGNIKTQRLLNHDLYLKLGEYHTDEHIIEYAPANSSKRYALLNKDGGEGRFDLKNNSRSDSNSYFILNDGTRIASRNWMNWDYNRHTVTSTIEYRDPANILIGGHLSLSGADLENNASNLSVGKTLLLGDSTFTRNENNNNLTAGGITLKNIDIFGTIDITDTGKWASFGKERRRYGVRGKKRWAVYGKGSGDIHDIHPTQHFAFDKVSNEIGHEIIGTNTQIDHQSAANTVDLKTVSTTSSPGIGQGNMTIPASSAVISGQVSALHPANLDQNMLPVIKTHLADITLPQASLYKINPEAPNGYLVETDSRFTDRKQWLSSDYMFNALRHDHNYVQKRLGDGFYEQRLVNEQINQLTGRRFLDNYSSDFEQYKTLMDSGIYYANKFNLRLGVGLTTQQMAELTSDMVWFVNKEVSLPSGKTLTVLTPQVYLVARNLDVTAQGALISARAIVGNINGDIQNSGTIAGRNLTALSAKNIQNHGVVLGNTVNLNAEQRLVNLGGKIQALDSVTLIGGQGVEIASQTSHSANTDSSGNAFAHTHIDRQADIHTGGKLTVYSPKDVTVKAANLSADIIHIQGNQVELGTVTTHNKQHYNGDADNYYRLDQTQEVGSQLTAKNDVNILSENHTALRQAGIHSDKGTVAIGSVQGDVQIQEGRNQEQLSFGAKSTHHGTLQTITSVSKHDHHYDTAQGSTIDGNNILLQANNGNVSVQGSNVVAENHLVATAKNINIQAAKNRVFEEDFEKTGKSGLMGSGGLGFSVGSKKEKVEQDRTQESAVSSQVGSLTGHTTLQADNHYQQTGSVVTAVNGDVDILAKSANITAAHSDYESNYKYTYEQKGLTVSLTSPVLSAINATESAMNSLHQIGESKNNRINALAGANAFWNSFRAIEAGQAAWDALGKLSQGEIAKSGIGVSLAYGQQKSVSTSHSEGSKAISSEINAGGNVNILAHGDGENSVIHVVGSNIAGNLGTNLNADGDINIEAAKQYHQERNNNKSSGFSAGVTIGTEGIGFTAGGNYGKGYGNGDETTYTYSHVGSQNSQTNINSGNNVTLKGAQAIGKGIAITANNLDIESIQETLDYESKQKNMSGSVTVGAGASVSASYSSAKMNAHYKSVVEQSGIYAGDDGYQVNVTHHTNLVGGVIQSSEEAENRNKNLFSTGTTDYTELKNSSNYDAEGYSLNGGVSIDGDFRIPLGNNSAKQETMNNENNGDKVTETVKDKTIIDVIKGMGGTELSQNDLDKSDSNKTSDTGVKLNGLAGVFTQGNWGIAKALSTAVLGSVSRDGSETGITTSHIDTKNIKITQSDAIENQAKITELNKENINKTVSKVNVEQIKSELESDLATAKEFMENLNQIGDKLHYNVEKNEKNILVKYKLENCQNSAQNCVRAFELNLEELKNRDLKPEEAEVLSHMYAHGILNQNDMDRITGAIQYSGKDILNNASIVVRKPYAGLAEEMTYTLFERLRAGIDLPAIFGASNASRDQVAIWDKLNSYNAQNAETHVPLDHVAHSLGAASTKNAMNWAKSQGMDLDNTILKSYVAGTSYPITNGTILGSLTFGLLDQGYTEKAASLFKSGSIEYSVAPRDGVATGVGLPWQIGSLSFGIGNTDTTGSNDVGIPLWGMIMGDHTRAYYKDSEVINFFNTQNGEVDEQNVNRIKEYQKNTWGKIGPKTKVIEFNNKKLLNNEEGGK</sequence>
<protein>
    <submittedName>
        <fullName evidence="3">Filamentous hemagglutinin outer membrane protein</fullName>
    </submittedName>
</protein>
<dbReference type="SUPFAM" id="SSF51126">
    <property type="entry name" value="Pectin lyase-like"/>
    <property type="match status" value="1"/>
</dbReference>
<dbReference type="Gene3D" id="2.160.20.10">
    <property type="entry name" value="Single-stranded right-handed beta-helix, Pectin lyase-like"/>
    <property type="match status" value="1"/>
</dbReference>
<evidence type="ECO:0000256" key="1">
    <source>
        <dbReference type="SAM" id="MobiDB-lite"/>
    </source>
</evidence>
<feature type="domain" description="Filamentous haemagglutinin FhaB/tRNA nuclease CdiA-like TPS" evidence="2">
    <location>
        <begin position="99"/>
        <end position="219"/>
    </location>
</feature>
<proteinExistence type="predicted"/>
<organism evidence="3 4">
    <name type="scientific">[Actinobacillus] rossii</name>
    <dbReference type="NCBI Taxonomy" id="123820"/>
    <lineage>
        <taxon>Bacteria</taxon>
        <taxon>Pseudomonadati</taxon>
        <taxon>Pseudomonadota</taxon>
        <taxon>Gammaproteobacteria</taxon>
        <taxon>Pasteurellales</taxon>
        <taxon>Pasteurellaceae</taxon>
    </lineage>
</organism>
<dbReference type="InterPro" id="IPR011050">
    <property type="entry name" value="Pectin_lyase_fold/virulence"/>
</dbReference>
<dbReference type="InterPro" id="IPR024973">
    <property type="entry name" value="ESPR"/>
</dbReference>
<accession>A0A380U6X6</accession>
<evidence type="ECO:0000313" key="3">
    <source>
        <dbReference type="EMBL" id="SUT96295.1"/>
    </source>
</evidence>
<dbReference type="SMART" id="SM00912">
    <property type="entry name" value="Haemagg_act"/>
    <property type="match status" value="1"/>
</dbReference>
<dbReference type="InterPro" id="IPR010069">
    <property type="entry name" value="CdiA_FHA1_rpt"/>
</dbReference>
<dbReference type="Pfam" id="PF05860">
    <property type="entry name" value="TPS"/>
    <property type="match status" value="1"/>
</dbReference>
<dbReference type="Pfam" id="PF13018">
    <property type="entry name" value="ESPR"/>
    <property type="match status" value="1"/>
</dbReference>
<evidence type="ECO:0000313" key="4">
    <source>
        <dbReference type="Proteomes" id="UP000254649"/>
    </source>
</evidence>